<proteinExistence type="predicted"/>
<keyword evidence="1" id="KW-1133">Transmembrane helix</keyword>
<protein>
    <submittedName>
        <fullName evidence="2">Major facilitator transporter</fullName>
    </submittedName>
</protein>
<accession>I0CBY1</accession>
<dbReference type="InterPro" id="IPR036259">
    <property type="entry name" value="MFS_trans_sf"/>
</dbReference>
<organism evidence="2">
    <name type="scientific">Streptomyces antibioticus</name>
    <dbReference type="NCBI Taxonomy" id="1890"/>
    <lineage>
        <taxon>Bacteria</taxon>
        <taxon>Bacillati</taxon>
        <taxon>Actinomycetota</taxon>
        <taxon>Actinomycetes</taxon>
        <taxon>Kitasatosporales</taxon>
        <taxon>Streptomycetaceae</taxon>
        <taxon>Streptomyces</taxon>
    </lineage>
</organism>
<sequence length="160" mass="17244">MARLSSVWAARAAMRRSQMWAGSRSWRGCHHRDSTKWPISKAGCTMAIACPERVGIATRSGIRPIRSVPATRWGMARKFSVTISTSNALAHEHLRGRYNAMNSATYPVSRFIGPPLAGVLIGSGVPGLWVGFVTLGMLVAAGGAVLLARRLPSSVEFPSR</sequence>
<dbReference type="EMBL" id="JN705801">
    <property type="protein sequence ID" value="AFH74294.1"/>
    <property type="molecule type" value="Genomic_DNA"/>
</dbReference>
<name>I0CBY1_STRAT</name>
<evidence type="ECO:0000256" key="1">
    <source>
        <dbReference type="SAM" id="Phobius"/>
    </source>
</evidence>
<keyword evidence="1" id="KW-0472">Membrane</keyword>
<keyword evidence="1" id="KW-0812">Transmembrane</keyword>
<evidence type="ECO:0000313" key="2">
    <source>
        <dbReference type="EMBL" id="AFH74294.1"/>
    </source>
</evidence>
<dbReference type="AlphaFoldDB" id="I0CBY1"/>
<dbReference type="SUPFAM" id="SSF103473">
    <property type="entry name" value="MFS general substrate transporter"/>
    <property type="match status" value="1"/>
</dbReference>
<feature type="transmembrane region" description="Helical" evidence="1">
    <location>
        <begin position="128"/>
        <end position="148"/>
    </location>
</feature>
<reference evidence="2" key="2">
    <citation type="journal article" date="2012" name="Can. J. Microbiol.">
        <title>A comparison of the clavam biosynthetic gene clusters in Streptomyces antibioticus Tu1718 and Streptomyces clavuligerus.</title>
        <authorList>
            <person name="Goomeshi Nobary S."/>
            <person name="Jensen S.E."/>
        </authorList>
    </citation>
    <scope>NUCLEOTIDE SEQUENCE</scope>
    <source>
        <strain evidence="2">Tu 1718</strain>
    </source>
</reference>
<reference evidence="2" key="1">
    <citation type="submission" date="2011-09" db="EMBL/GenBank/DDBJ databases">
        <authorList>
            <person name="Nobary S.G."/>
            <person name="Jensen S.E."/>
        </authorList>
    </citation>
    <scope>NUCLEOTIDE SEQUENCE</scope>
    <source>
        <strain evidence="2">Tu 1718</strain>
    </source>
</reference>